<dbReference type="InterPro" id="IPR050087">
    <property type="entry name" value="AON_synthase_class-II"/>
</dbReference>
<dbReference type="AlphaFoldDB" id="A0A5M6D4V6"/>
<evidence type="ECO:0000256" key="3">
    <source>
        <dbReference type="ARBA" id="ARBA00010008"/>
    </source>
</evidence>
<dbReference type="Gene3D" id="3.40.640.10">
    <property type="entry name" value="Type I PLP-dependent aspartate aminotransferase-like (Major domain)"/>
    <property type="match status" value="1"/>
</dbReference>
<comment type="pathway">
    <text evidence="2">Lipid metabolism.</text>
</comment>
<evidence type="ECO:0000256" key="5">
    <source>
        <dbReference type="ARBA" id="ARBA00022898"/>
    </source>
</evidence>
<comment type="cofactor">
    <cofactor evidence="1 6">
        <name>pyridoxal 5'-phosphate</name>
        <dbReference type="ChEBI" id="CHEBI:597326"/>
    </cofactor>
</comment>
<dbReference type="EMBL" id="VWSF01000025">
    <property type="protein sequence ID" value="KAA5540799.1"/>
    <property type="molecule type" value="Genomic_DNA"/>
</dbReference>
<keyword evidence="4" id="KW-0808">Transferase</keyword>
<dbReference type="SUPFAM" id="SSF53383">
    <property type="entry name" value="PLP-dependent transferases"/>
    <property type="match status" value="1"/>
</dbReference>
<reference evidence="8 9" key="1">
    <citation type="submission" date="2019-09" db="EMBL/GenBank/DDBJ databases">
        <title>Genome sequence and assembly of Adhaeribacter sp.</title>
        <authorList>
            <person name="Chhetri G."/>
        </authorList>
    </citation>
    <scope>NUCLEOTIDE SEQUENCE [LARGE SCALE GENOMIC DNA]</scope>
    <source>
        <strain evidence="8 9">DK36</strain>
    </source>
</reference>
<evidence type="ECO:0000256" key="1">
    <source>
        <dbReference type="ARBA" id="ARBA00001933"/>
    </source>
</evidence>
<dbReference type="Gene3D" id="3.90.1150.10">
    <property type="entry name" value="Aspartate Aminotransferase, domain 1"/>
    <property type="match status" value="1"/>
</dbReference>
<comment type="similarity">
    <text evidence="3">Belongs to the class-II pyridoxal-phosphate-dependent aminotransferase family. BioF subfamily.</text>
</comment>
<evidence type="ECO:0000259" key="7">
    <source>
        <dbReference type="Pfam" id="PF00155"/>
    </source>
</evidence>
<dbReference type="InterPro" id="IPR001917">
    <property type="entry name" value="Aminotrans_II_pyridoxalP_BS"/>
</dbReference>
<name>A0A5M6D4V6_9BACT</name>
<protein>
    <submittedName>
        <fullName evidence="8">8-amino-7-oxononanoate synthase</fullName>
    </submittedName>
</protein>
<dbReference type="InterPro" id="IPR004839">
    <property type="entry name" value="Aminotransferase_I/II_large"/>
</dbReference>
<evidence type="ECO:0000256" key="6">
    <source>
        <dbReference type="RuleBase" id="RU003693"/>
    </source>
</evidence>
<dbReference type="InterPro" id="IPR015421">
    <property type="entry name" value="PyrdxlP-dep_Trfase_major"/>
</dbReference>
<evidence type="ECO:0000313" key="8">
    <source>
        <dbReference type="EMBL" id="KAA5540799.1"/>
    </source>
</evidence>
<dbReference type="InterPro" id="IPR015424">
    <property type="entry name" value="PyrdxlP-dep_Trfase"/>
</dbReference>
<comment type="caution">
    <text evidence="8">The sequence shown here is derived from an EMBL/GenBank/DDBJ whole genome shotgun (WGS) entry which is preliminary data.</text>
</comment>
<accession>A0A5M6D4V6</accession>
<dbReference type="Pfam" id="PF00155">
    <property type="entry name" value="Aminotran_1_2"/>
    <property type="match status" value="1"/>
</dbReference>
<keyword evidence="9" id="KW-1185">Reference proteome</keyword>
<gene>
    <name evidence="8" type="ORF">F0145_22075</name>
</gene>
<dbReference type="PANTHER" id="PTHR13693">
    <property type="entry name" value="CLASS II AMINOTRANSFERASE/8-AMINO-7-OXONONANOATE SYNTHASE"/>
    <property type="match status" value="1"/>
</dbReference>
<dbReference type="InterPro" id="IPR015422">
    <property type="entry name" value="PyrdxlP-dep_Trfase_small"/>
</dbReference>
<proteinExistence type="inferred from homology"/>
<dbReference type="PROSITE" id="PS00599">
    <property type="entry name" value="AA_TRANSFER_CLASS_2"/>
    <property type="match status" value="1"/>
</dbReference>
<sequence length="375" mass="40901">MDLPLKLRQKLAQREQNGILRQLKTTAAAIDFCSNDYLGLARSQKLRARLEAELLNYAHLPVGATGSRLLSGNSALAEALEKQIAQFHAAKATLLFNSGFAANTGFFSAIPQRGDTILYDEASHASIKDGIRLSFAQSFSFRHNSPDDLQKKFQRATGDVYVAVESLYSMDGDFAPLIDLVQICAEKGAYLVVDEAHSNGLYGPNGGGLVQELGLADKVFARIMTFGKALGCHGAAMVGSEALRQFLINFSRPFIYTTALPLHALLNIKTAYELLPELNFERSRVKQLAVYLKNALAPYPNIKVNPTDSPIQWLQAPDVASLRTISQKLQADGIDARPIFSPTVPAGKERLRLIVHAFNTEAEIDALAAAISTQL</sequence>
<keyword evidence="5 6" id="KW-0663">Pyridoxal phosphate</keyword>
<dbReference type="RefSeq" id="WP_150092086.1">
    <property type="nucleotide sequence ID" value="NZ_VWSF01000025.1"/>
</dbReference>
<evidence type="ECO:0000256" key="4">
    <source>
        <dbReference type="ARBA" id="ARBA00022679"/>
    </source>
</evidence>
<evidence type="ECO:0000313" key="9">
    <source>
        <dbReference type="Proteomes" id="UP000323426"/>
    </source>
</evidence>
<evidence type="ECO:0000256" key="2">
    <source>
        <dbReference type="ARBA" id="ARBA00005189"/>
    </source>
</evidence>
<dbReference type="GO" id="GO:0016740">
    <property type="term" value="F:transferase activity"/>
    <property type="evidence" value="ECO:0007669"/>
    <property type="project" value="UniProtKB-KW"/>
</dbReference>
<organism evidence="8 9">
    <name type="scientific">Adhaeribacter rhizoryzae</name>
    <dbReference type="NCBI Taxonomy" id="2607907"/>
    <lineage>
        <taxon>Bacteria</taxon>
        <taxon>Pseudomonadati</taxon>
        <taxon>Bacteroidota</taxon>
        <taxon>Cytophagia</taxon>
        <taxon>Cytophagales</taxon>
        <taxon>Hymenobacteraceae</taxon>
        <taxon>Adhaeribacter</taxon>
    </lineage>
</organism>
<dbReference type="Proteomes" id="UP000323426">
    <property type="component" value="Unassembled WGS sequence"/>
</dbReference>
<dbReference type="PANTHER" id="PTHR13693:SF77">
    <property type="entry name" value="8-AMINO-7-OXONONANOATE SYNTHASE"/>
    <property type="match status" value="1"/>
</dbReference>
<feature type="domain" description="Aminotransferase class I/classII large" evidence="7">
    <location>
        <begin position="30"/>
        <end position="371"/>
    </location>
</feature>
<dbReference type="GO" id="GO:0030170">
    <property type="term" value="F:pyridoxal phosphate binding"/>
    <property type="evidence" value="ECO:0007669"/>
    <property type="project" value="InterPro"/>
</dbReference>